<organism evidence="2 3">
    <name type="scientific">Nocardia aobensis</name>
    <dbReference type="NCBI Taxonomy" id="257277"/>
    <lineage>
        <taxon>Bacteria</taxon>
        <taxon>Bacillati</taxon>
        <taxon>Actinomycetota</taxon>
        <taxon>Actinomycetes</taxon>
        <taxon>Mycobacteriales</taxon>
        <taxon>Nocardiaceae</taxon>
        <taxon>Nocardia</taxon>
    </lineage>
</organism>
<evidence type="ECO:0000313" key="2">
    <source>
        <dbReference type="EMBL" id="MFF0495945.1"/>
    </source>
</evidence>
<dbReference type="SUPFAM" id="SSF140453">
    <property type="entry name" value="EsxAB dimer-like"/>
    <property type="match status" value="1"/>
</dbReference>
<feature type="region of interest" description="Disordered" evidence="1">
    <location>
        <begin position="174"/>
        <end position="352"/>
    </location>
</feature>
<dbReference type="InterPro" id="IPR036689">
    <property type="entry name" value="ESAT-6-like_sf"/>
</dbReference>
<comment type="caution">
    <text evidence="2">The sequence shown here is derived from an EMBL/GenBank/DDBJ whole genome shotgun (WGS) entry which is preliminary data.</text>
</comment>
<dbReference type="EMBL" id="JBIAMT010000001">
    <property type="protein sequence ID" value="MFF0495945.1"/>
    <property type="molecule type" value="Genomic_DNA"/>
</dbReference>
<reference evidence="2 3" key="1">
    <citation type="submission" date="2024-10" db="EMBL/GenBank/DDBJ databases">
        <title>The Natural Products Discovery Center: Release of the First 8490 Sequenced Strains for Exploring Actinobacteria Biosynthetic Diversity.</title>
        <authorList>
            <person name="Kalkreuter E."/>
            <person name="Kautsar S.A."/>
            <person name="Yang D."/>
            <person name="Bader C.D."/>
            <person name="Teijaro C.N."/>
            <person name="Fluegel L."/>
            <person name="Davis C.M."/>
            <person name="Simpson J.R."/>
            <person name="Lauterbach L."/>
            <person name="Steele A.D."/>
            <person name="Gui C."/>
            <person name="Meng S."/>
            <person name="Li G."/>
            <person name="Viehrig K."/>
            <person name="Ye F."/>
            <person name="Su P."/>
            <person name="Kiefer A.F."/>
            <person name="Nichols A."/>
            <person name="Cepeda A.J."/>
            <person name="Yan W."/>
            <person name="Fan B."/>
            <person name="Jiang Y."/>
            <person name="Adhikari A."/>
            <person name="Zheng C.-J."/>
            <person name="Schuster L."/>
            <person name="Cowan T.M."/>
            <person name="Smanski M.J."/>
            <person name="Chevrette M.G."/>
            <person name="De Carvalho L.P.S."/>
            <person name="Shen B."/>
        </authorList>
    </citation>
    <scope>NUCLEOTIDE SEQUENCE [LARGE SCALE GENOMIC DNA]</scope>
    <source>
        <strain evidence="2 3">NPDC004119</strain>
    </source>
</reference>
<dbReference type="Proteomes" id="UP001601442">
    <property type="component" value="Unassembled WGS sequence"/>
</dbReference>
<feature type="compositionally biased region" description="Gly residues" evidence="1">
    <location>
        <begin position="319"/>
        <end position="340"/>
    </location>
</feature>
<feature type="compositionally biased region" description="Pro residues" evidence="1">
    <location>
        <begin position="194"/>
        <end position="207"/>
    </location>
</feature>
<feature type="compositionally biased region" description="Low complexity" evidence="1">
    <location>
        <begin position="301"/>
        <end position="318"/>
    </location>
</feature>
<feature type="compositionally biased region" description="Gly residues" evidence="1">
    <location>
        <begin position="270"/>
        <end position="300"/>
    </location>
</feature>
<feature type="compositionally biased region" description="Low complexity" evidence="1">
    <location>
        <begin position="208"/>
        <end position="246"/>
    </location>
</feature>
<sequence>MATGNENPRITNGGENPDSWTHQKIYDSFVGLNTTEANHGCGEYEEIARRWNSAAELFAARIHNSSSAAWEGPAATSTRDAINRYAQRALDLVTPLNQLAQRVSSTVDGVDKTRTIVDKPPAHASGWNPTSWQMLGMHGPSSPSVRGDCENAAREAMRDHYVKQFVAADGQIPVLPVPDNPADPLYKPPGTAVVPPPTGPGPGPGPGPANSTPGPGQPGSPTDNTPSTSPSSTAPSSTTPSGLGSPANSPTIPSAVDPSGLGASTMPSGLSGGAGGLSGGGYPGGGLGGLPGGSTPGGPGRSVPGGPAGTAVNAAATGGALGGKTGTSGMPGMGGLGGAKGKSEGEEKAHDLPEWLRNMENTEELLGPAPRTIPGGVIGGDYAEPPTGSG</sequence>
<name>A0ABW6NXP0_9NOCA</name>
<keyword evidence="3" id="KW-1185">Reference proteome</keyword>
<feature type="region of interest" description="Disordered" evidence="1">
    <location>
        <begin position="366"/>
        <end position="390"/>
    </location>
</feature>
<accession>A0ABW6NXP0</accession>
<proteinExistence type="predicted"/>
<gene>
    <name evidence="2" type="ORF">ACFYU5_06040</name>
</gene>
<protein>
    <submittedName>
        <fullName evidence="2">WXG100 family type VII secretion target</fullName>
    </submittedName>
</protein>
<evidence type="ECO:0000256" key="1">
    <source>
        <dbReference type="SAM" id="MobiDB-lite"/>
    </source>
</evidence>
<feature type="compositionally biased region" description="Basic and acidic residues" evidence="1">
    <location>
        <begin position="341"/>
        <end position="352"/>
    </location>
</feature>
<dbReference type="RefSeq" id="WP_387390504.1">
    <property type="nucleotide sequence ID" value="NZ_JBIAMT010000001.1"/>
</dbReference>
<evidence type="ECO:0000313" key="3">
    <source>
        <dbReference type="Proteomes" id="UP001601442"/>
    </source>
</evidence>